<feature type="domain" description="DNA/pantothenate metabolism flavoprotein C-terminal" evidence="1">
    <location>
        <begin position="2"/>
        <end position="52"/>
    </location>
</feature>
<keyword evidence="3" id="KW-1185">Reference proteome</keyword>
<dbReference type="Gene3D" id="3.40.50.10300">
    <property type="entry name" value="CoaB-like"/>
    <property type="match status" value="1"/>
</dbReference>
<name>A0ABT6FAC2_9BACT</name>
<evidence type="ECO:0000259" key="1">
    <source>
        <dbReference type="Pfam" id="PF04127"/>
    </source>
</evidence>
<sequence length="246" mass="27064">MKVVVTGGGTSAPIDDVRVITNVSTGRTAAAIAEACLDRGDEVWHVHAPHAEPPILRSARCDLDADPRAEGERLERLRRRWREARGRLHLRPLPVGTVAEYAEALRAVLTAGPIDVAFLPMAVSDYEPEPRVGKISSKLDGLTIPLRRTPKVIRSVRDWAPSAYLVGFKLQSGVATDELIRQARDACLINRADLTVANDLRDVRAGRHTFHLVRPGRPTETLEPGPDLAARLVDRVRTWAGDPDRP</sequence>
<evidence type="ECO:0000313" key="2">
    <source>
        <dbReference type="EMBL" id="MDG3004527.1"/>
    </source>
</evidence>
<comment type="caution">
    <text evidence="2">The sequence shown here is derived from an EMBL/GenBank/DDBJ whole genome shotgun (WGS) entry which is preliminary data.</text>
</comment>
<dbReference type="InterPro" id="IPR007085">
    <property type="entry name" value="DNA/pantothenate-metab_flavo_C"/>
</dbReference>
<dbReference type="SUPFAM" id="SSF102645">
    <property type="entry name" value="CoaB-like"/>
    <property type="match status" value="1"/>
</dbReference>
<feature type="domain" description="DNA/pantothenate metabolism flavoprotein C-terminal" evidence="1">
    <location>
        <begin position="97"/>
        <end position="206"/>
    </location>
</feature>
<protein>
    <submittedName>
        <fullName evidence="2">Phosphopantothenoylcysteine decarboxylase</fullName>
    </submittedName>
</protein>
<reference evidence="2 3" key="1">
    <citation type="submission" date="2023-03" db="EMBL/GenBank/DDBJ databases">
        <title>Paludisphaera mucosa sp. nov. a novel planctomycete from northern fen.</title>
        <authorList>
            <person name="Ivanova A."/>
        </authorList>
    </citation>
    <scope>NUCLEOTIDE SEQUENCE [LARGE SCALE GENOMIC DNA]</scope>
    <source>
        <strain evidence="2 3">Pla2</strain>
    </source>
</reference>
<organism evidence="2 3">
    <name type="scientific">Paludisphaera mucosa</name>
    <dbReference type="NCBI Taxonomy" id="3030827"/>
    <lineage>
        <taxon>Bacteria</taxon>
        <taxon>Pseudomonadati</taxon>
        <taxon>Planctomycetota</taxon>
        <taxon>Planctomycetia</taxon>
        <taxon>Isosphaerales</taxon>
        <taxon>Isosphaeraceae</taxon>
        <taxon>Paludisphaera</taxon>
    </lineage>
</organism>
<accession>A0ABT6FAC2</accession>
<dbReference type="Proteomes" id="UP001216907">
    <property type="component" value="Unassembled WGS sequence"/>
</dbReference>
<dbReference type="RefSeq" id="WP_277860882.1">
    <property type="nucleotide sequence ID" value="NZ_JARRAG010000002.1"/>
</dbReference>
<gene>
    <name evidence="2" type="ORF">PZE19_12140</name>
</gene>
<evidence type="ECO:0000313" key="3">
    <source>
        <dbReference type="Proteomes" id="UP001216907"/>
    </source>
</evidence>
<dbReference type="Pfam" id="PF04127">
    <property type="entry name" value="DFP"/>
    <property type="match status" value="2"/>
</dbReference>
<proteinExistence type="predicted"/>
<dbReference type="EMBL" id="JARRAG010000002">
    <property type="protein sequence ID" value="MDG3004527.1"/>
    <property type="molecule type" value="Genomic_DNA"/>
</dbReference>
<dbReference type="InterPro" id="IPR035929">
    <property type="entry name" value="CoaB-like_sf"/>
</dbReference>